<evidence type="ECO:0000313" key="2">
    <source>
        <dbReference type="Proteomes" id="UP000007058"/>
    </source>
</evidence>
<gene>
    <name evidence="1" type="ordered locus">amb4528</name>
</gene>
<reference evidence="1 2" key="1">
    <citation type="journal article" date="2005" name="DNA Res.">
        <title>Complete genome sequence of the facultative anaerobic magnetotactic bacterium Magnetospirillum sp. strain AMB-1.</title>
        <authorList>
            <person name="Matsunaga T."/>
            <person name="Okamura Y."/>
            <person name="Fukuda Y."/>
            <person name="Wahyudi A.T."/>
            <person name="Murase Y."/>
            <person name="Takeyama H."/>
        </authorList>
    </citation>
    <scope>NUCLEOTIDE SEQUENCE [LARGE SCALE GENOMIC DNA]</scope>
    <source>
        <strain evidence="2">ATCC 700264 / AMB-1</strain>
    </source>
</reference>
<dbReference type="STRING" id="342108.amb4528"/>
<dbReference type="HOGENOM" id="CLU_1265680_0_0_5"/>
<name>Q2VYJ3_PARM1</name>
<dbReference type="OrthoDB" id="7334403at2"/>
<dbReference type="EMBL" id="AP007255">
    <property type="protein sequence ID" value="BAE53332.1"/>
    <property type="molecule type" value="Genomic_DNA"/>
</dbReference>
<keyword evidence="2" id="KW-1185">Reference proteome</keyword>
<accession>Q2VYJ3</accession>
<dbReference type="AlphaFoldDB" id="Q2VYJ3"/>
<organism evidence="1 2">
    <name type="scientific">Paramagnetospirillum magneticum (strain ATCC 700264 / AMB-1)</name>
    <name type="common">Magnetospirillum magneticum</name>
    <dbReference type="NCBI Taxonomy" id="342108"/>
    <lineage>
        <taxon>Bacteria</taxon>
        <taxon>Pseudomonadati</taxon>
        <taxon>Pseudomonadota</taxon>
        <taxon>Alphaproteobacteria</taxon>
        <taxon>Rhodospirillales</taxon>
        <taxon>Magnetospirillaceae</taxon>
        <taxon>Paramagnetospirillum</taxon>
    </lineage>
</organism>
<protein>
    <submittedName>
        <fullName evidence="1">Uncharacterized protein</fullName>
    </submittedName>
</protein>
<dbReference type="Proteomes" id="UP000007058">
    <property type="component" value="Chromosome"/>
</dbReference>
<evidence type="ECO:0000313" key="1">
    <source>
        <dbReference type="EMBL" id="BAE53332.1"/>
    </source>
</evidence>
<proteinExistence type="predicted"/>
<sequence>MSTCAPSRDKRRCHDMAMIVTDVIMTLAREKTQDGKVSLHDLERIAALISGGSMVLDAAYIRQEESCRKFHQLPKGNVGARSNPFHRLMVRPFEHLLAGDGAVLRREYLPHYFEFLDHALEKRLEAFERHCRTIIQALMVVHGNNLTWDQFYADGRTIKTLQGALKLLRAYMESPEGQRVWHGCMMRPIGDLPAPAMAQVHHIHQVLLETARGLEAAE</sequence>
<dbReference type="KEGG" id="mag:amb4528"/>